<gene>
    <name evidence="2" type="ORF">CEW83_18865</name>
</gene>
<dbReference type="Proteomes" id="UP000244930">
    <property type="component" value="Chromosome"/>
</dbReference>
<reference evidence="2 3" key="1">
    <citation type="submission" date="2017-06" db="EMBL/GenBank/DDBJ databases">
        <title>Azoarcus.</title>
        <authorList>
            <person name="Woo J.-H."/>
            <person name="Kim H.-S."/>
        </authorList>
    </citation>
    <scope>NUCLEOTIDE SEQUENCE [LARGE SCALE GENOMIC DNA]</scope>
    <source>
        <strain evidence="2 3">TSPY31</strain>
    </source>
</reference>
<dbReference type="KEGG" id="acom:CEW83_18865"/>
<dbReference type="EMBL" id="CP022187">
    <property type="protein sequence ID" value="AWI77037.1"/>
    <property type="molecule type" value="Genomic_DNA"/>
</dbReference>
<accession>A0A2U8GTK1</accession>
<dbReference type="PANTHER" id="PTHR43265:SF1">
    <property type="entry name" value="ESTERASE ESTD"/>
    <property type="match status" value="1"/>
</dbReference>
<dbReference type="InterPro" id="IPR053145">
    <property type="entry name" value="AB_hydrolase_Est10"/>
</dbReference>
<dbReference type="RefSeq" id="WP_108950736.1">
    <property type="nucleotide sequence ID" value="NZ_CP022187.1"/>
</dbReference>
<evidence type="ECO:0000259" key="1">
    <source>
        <dbReference type="Pfam" id="PF12146"/>
    </source>
</evidence>
<dbReference type="Gene3D" id="3.40.50.1820">
    <property type="entry name" value="alpha/beta hydrolase"/>
    <property type="match status" value="1"/>
</dbReference>
<dbReference type="NCBIfam" id="TIGR03100">
    <property type="entry name" value="hydr1_PEP"/>
    <property type="match status" value="1"/>
</dbReference>
<proteinExistence type="predicted"/>
<dbReference type="InterPro" id="IPR017531">
    <property type="entry name" value="Hydrolase-1_PEP"/>
</dbReference>
<dbReference type="GO" id="GO:0052689">
    <property type="term" value="F:carboxylic ester hydrolase activity"/>
    <property type="evidence" value="ECO:0007669"/>
    <property type="project" value="TreeGrafter"/>
</dbReference>
<protein>
    <submittedName>
        <fullName evidence="2">Hydrolase 1, exosortase A system-associated</fullName>
    </submittedName>
</protein>
<keyword evidence="2" id="KW-0378">Hydrolase</keyword>
<feature type="domain" description="Serine aminopeptidase S33" evidence="1">
    <location>
        <begin position="50"/>
        <end position="159"/>
    </location>
</feature>
<evidence type="ECO:0000313" key="3">
    <source>
        <dbReference type="Proteomes" id="UP000244930"/>
    </source>
</evidence>
<dbReference type="InterPro" id="IPR029058">
    <property type="entry name" value="AB_hydrolase_fold"/>
</dbReference>
<sequence>MTVREAAFLFECEGDELVGIIAAPEEISSDLGILVVVGGPQYRVGSHRQFVLMARRLAANGFACMRFDYRGMGDATGEQRDFEHVEQDIRAAIDAFCARAPAVKRVVLWGLCDGASAACFYAAGDTRVAGMVLLNPWVKTAAGEAKTYLKHYYLQRVLEPAFWKKLMGGGVSIGKSLRGLFSAVEVASSKAGVTSDGAAKGDLPQRMAAGLVRAGKPFCVVLSERDYVAREFESVVGAGGAWKGLTAATSPTRIAKSDHTFSTAEWRALVEDCTKAWVSGLGRGQPKEKL</sequence>
<organism evidence="2 3">
    <name type="scientific">Parazoarcus communis</name>
    <dbReference type="NCBI Taxonomy" id="41977"/>
    <lineage>
        <taxon>Bacteria</taxon>
        <taxon>Pseudomonadati</taxon>
        <taxon>Pseudomonadota</taxon>
        <taxon>Betaproteobacteria</taxon>
        <taxon>Rhodocyclales</taxon>
        <taxon>Zoogloeaceae</taxon>
        <taxon>Parazoarcus</taxon>
    </lineage>
</organism>
<dbReference type="InterPro" id="IPR022742">
    <property type="entry name" value="Hydrolase_4"/>
</dbReference>
<dbReference type="PANTHER" id="PTHR43265">
    <property type="entry name" value="ESTERASE ESTD"/>
    <property type="match status" value="1"/>
</dbReference>
<keyword evidence="3" id="KW-1185">Reference proteome</keyword>
<dbReference type="SUPFAM" id="SSF53474">
    <property type="entry name" value="alpha/beta-Hydrolases"/>
    <property type="match status" value="1"/>
</dbReference>
<name>A0A2U8GTK1_9RHOO</name>
<dbReference type="Pfam" id="PF12146">
    <property type="entry name" value="Hydrolase_4"/>
    <property type="match status" value="1"/>
</dbReference>
<evidence type="ECO:0000313" key="2">
    <source>
        <dbReference type="EMBL" id="AWI77037.1"/>
    </source>
</evidence>
<dbReference type="AlphaFoldDB" id="A0A2U8GTK1"/>